<dbReference type="AlphaFoldDB" id="A0A1B6GU02"/>
<name>A0A1B6GU02_9HEMI</name>
<feature type="region of interest" description="Disordered" evidence="1">
    <location>
        <begin position="1"/>
        <end position="31"/>
    </location>
</feature>
<protein>
    <submittedName>
        <fullName evidence="2">Uncharacterized protein</fullName>
    </submittedName>
</protein>
<feature type="region of interest" description="Disordered" evidence="1">
    <location>
        <begin position="516"/>
        <end position="566"/>
    </location>
</feature>
<feature type="region of interest" description="Disordered" evidence="1">
    <location>
        <begin position="673"/>
        <end position="739"/>
    </location>
</feature>
<evidence type="ECO:0000313" key="2">
    <source>
        <dbReference type="EMBL" id="JAS65909.1"/>
    </source>
</evidence>
<sequence length="1075" mass="122044">QSRRIQAGPGANHFYSGRQANRRVRPSLPAPPYAVQMEPLVQYSQRDPLYHQRQDLANITSHNSIEEKVLRVDHDQEGTNLNEAYGHPSDFHNYQQHYYREPEPIIEIIIKESNETLPAPPPPPVLPVKPTKEPVHVFYVKYKKNPKGKGEDDIIYEAPIPAITPPTDEVEHDSSPQVSDTVYESASVAPPPSTTLRTIIHPDSEVYHGSSLKVTFGETEVKTPDAAYEETNSPEPSIAHPHKEAQSRESNARVNVHTPIKRQGTYQTIPQEVYDQNPPKVASPPQSTFQSPVGKFQQNNFQQQNLQHVQFQQPQSQQQKVNFPRHAPINQQPAFRPQHTSALFNNQQQHHQQFNQRPQFQQQPSQIHQRQVPRQQNNPYSTIQSPTQNHQQQQSTQFRVPSQQFDQRPTQYSQPLNNPQSQRQLLPSQDPQILHQQQIAQQQQIQQQQAAQGQFRNQPVKVTNQDFNRYNLQGFPTFQPQNTPIPLPSKPIHPLYAQHYNQQINLAQQQRQNFVPSTYQSQPQPQGIQQQHQQHYRFPQQTGSIPQQQSTSKPVQSFQHTTPRPQQSIVNKYQDNPIIPNLSDAQVIKSISQSEEHLLQPQYNQKTLLQNNQQTTIDQINQLNQLRSQQASQLNHQLLNQQQINHQFYQQQQNQQQFSNDFTNQQQYVPQNNQQRPAQYSHPNQLVSTTSQPVKSTASSYQTKYTQVYSHTPSTTPTPTEETPTTTTEDPEKEKEKQKKFKANLAALPDEVPDDIREQLLSSGILSNADISILDYDKIGDIPIENLPPEALENFYGAASDPVPAVVAPDSVPAASESEGVEMKVVRYDPSTKEGQNVEDAYIKEDATQVDSVILNDSKYNRYLPLKVSGSNFPLPDESVLAGRRVNSVVVLAPVDYDFVKQAEEEEQRSGRAAPVQVQGVRFIAGNILKNLIKDPTEQNYKSWLAKEKSIPTDKQSVVLLVVSDSKKPEDKEIYMYDIGSEKMSRLRGELSTAFVEVAENNAKSQELDDLADVEGAASSLQPVRVLPPPSVREKQDTLETVKTEDLVMAASETDENIVYQAPTISSGYSKMAVQ</sequence>
<feature type="compositionally biased region" description="Polar residues" evidence="1">
    <location>
        <begin position="676"/>
        <end position="711"/>
    </location>
</feature>
<feature type="compositionally biased region" description="Low complexity" evidence="1">
    <location>
        <begin position="347"/>
        <end position="370"/>
    </location>
</feature>
<evidence type="ECO:0000256" key="1">
    <source>
        <dbReference type="SAM" id="MobiDB-lite"/>
    </source>
</evidence>
<feature type="compositionally biased region" description="Low complexity" evidence="1">
    <location>
        <begin position="712"/>
        <end position="728"/>
    </location>
</feature>
<feature type="compositionally biased region" description="Basic and acidic residues" evidence="1">
    <location>
        <begin position="241"/>
        <end position="251"/>
    </location>
</feature>
<proteinExistence type="predicted"/>
<organism evidence="2">
    <name type="scientific">Cuerna arida</name>
    <dbReference type="NCBI Taxonomy" id="1464854"/>
    <lineage>
        <taxon>Eukaryota</taxon>
        <taxon>Metazoa</taxon>
        <taxon>Ecdysozoa</taxon>
        <taxon>Arthropoda</taxon>
        <taxon>Hexapoda</taxon>
        <taxon>Insecta</taxon>
        <taxon>Pterygota</taxon>
        <taxon>Neoptera</taxon>
        <taxon>Paraneoptera</taxon>
        <taxon>Hemiptera</taxon>
        <taxon>Auchenorrhyncha</taxon>
        <taxon>Membracoidea</taxon>
        <taxon>Cicadellidae</taxon>
        <taxon>Cicadellinae</taxon>
        <taxon>Proconiini</taxon>
        <taxon>Cuerna</taxon>
    </lineage>
</organism>
<gene>
    <name evidence="2" type="ORF">g.31737</name>
</gene>
<feature type="non-terminal residue" evidence="2">
    <location>
        <position position="1"/>
    </location>
</feature>
<feature type="compositionally biased region" description="Low complexity" evidence="1">
    <location>
        <begin position="384"/>
        <end position="397"/>
    </location>
</feature>
<feature type="compositionally biased region" description="Polar residues" evidence="1">
    <location>
        <begin position="372"/>
        <end position="383"/>
    </location>
</feature>
<feature type="region of interest" description="Disordered" evidence="1">
    <location>
        <begin position="226"/>
        <end position="253"/>
    </location>
</feature>
<feature type="region of interest" description="Disordered" evidence="1">
    <location>
        <begin position="347"/>
        <end position="424"/>
    </location>
</feature>
<feature type="compositionally biased region" description="Polar residues" evidence="1">
    <location>
        <begin position="398"/>
        <end position="424"/>
    </location>
</feature>
<feature type="compositionally biased region" description="Polar residues" evidence="1">
    <location>
        <begin position="542"/>
        <end position="566"/>
    </location>
</feature>
<feature type="compositionally biased region" description="Low complexity" evidence="1">
    <location>
        <begin position="520"/>
        <end position="541"/>
    </location>
</feature>
<reference evidence="2" key="1">
    <citation type="submission" date="2015-11" db="EMBL/GenBank/DDBJ databases">
        <title>De novo transcriptome assembly of four potential Pierce s Disease insect vectors from Arizona vineyards.</title>
        <authorList>
            <person name="Tassone E.E."/>
        </authorList>
    </citation>
    <scope>NUCLEOTIDE SEQUENCE</scope>
</reference>
<accession>A0A1B6GU02</accession>
<dbReference type="EMBL" id="GECZ01003860">
    <property type="protein sequence ID" value="JAS65909.1"/>
    <property type="molecule type" value="Transcribed_RNA"/>
</dbReference>